<evidence type="ECO:0000313" key="2">
    <source>
        <dbReference type="Proteomes" id="UP000037564"/>
    </source>
</evidence>
<dbReference type="EMBL" id="LGZN01000020">
    <property type="protein sequence ID" value="KNF70432.1"/>
    <property type="molecule type" value="Genomic_DNA"/>
</dbReference>
<dbReference type="Proteomes" id="UP000037564">
    <property type="component" value="Unassembled WGS sequence"/>
</dbReference>
<dbReference type="PATRIC" id="fig|562.7396.peg.1477"/>
<gene>
    <name evidence="1" type="ORF">WR15_07985</name>
</gene>
<sequence>MRTSALRSKRTRKLACVGLGVFKEVLVVTGCCVPFLQNKITETIPNSCIESLTRQPHIYQDWCTSNTGGCGAGSQMCAGYCCCNGNLLPCCCSYGSPF</sequence>
<protein>
    <submittedName>
        <fullName evidence="1">Uncharacterized protein</fullName>
    </submittedName>
</protein>
<proteinExistence type="predicted"/>
<accession>A0A0H0GFB9</accession>
<reference evidence="1 2" key="1">
    <citation type="submission" date="2015-07" db="EMBL/GenBank/DDBJ databases">
        <title>Genome sequences of 64 non-O157:H7 Shiga toxin-producing Escherichia coli strains.</title>
        <authorList>
            <person name="Gonzalez-Escalona N."/>
            <person name="Toro M."/>
            <person name="Timme R."/>
            <person name="Payne J."/>
        </authorList>
    </citation>
    <scope>NUCLEOTIDE SEQUENCE [LARGE SCALE GENOMIC DNA]</scope>
    <source>
        <strain evidence="1 2">CFSAN026843</strain>
    </source>
</reference>
<organism evidence="1 2">
    <name type="scientific">Escherichia coli</name>
    <dbReference type="NCBI Taxonomy" id="562"/>
    <lineage>
        <taxon>Bacteria</taxon>
        <taxon>Pseudomonadati</taxon>
        <taxon>Pseudomonadota</taxon>
        <taxon>Gammaproteobacteria</taxon>
        <taxon>Enterobacterales</taxon>
        <taxon>Enterobacteriaceae</taxon>
        <taxon>Escherichia</taxon>
    </lineage>
</organism>
<comment type="caution">
    <text evidence="1">The sequence shown here is derived from an EMBL/GenBank/DDBJ whole genome shotgun (WGS) entry which is preliminary data.</text>
</comment>
<name>A0A0H0GFB9_ECOLX</name>
<evidence type="ECO:0000313" key="1">
    <source>
        <dbReference type="EMBL" id="KNF70432.1"/>
    </source>
</evidence>
<dbReference type="AlphaFoldDB" id="A0A0H0GFB9"/>